<feature type="domain" description="EGF-like" evidence="8">
    <location>
        <begin position="28"/>
        <end position="69"/>
    </location>
</feature>
<gene>
    <name evidence="9" type="ORF">X943_002433</name>
</gene>
<dbReference type="PROSITE" id="PS50026">
    <property type="entry name" value="EGF_3"/>
    <property type="match status" value="2"/>
</dbReference>
<sequence>MNSMLIRWSWRALQAAVIAIGVRTARAKDVECNGSNVCKNDAKCIKGTVAGKQMNLCICPPGFTGWDCSIAIDYCNRHCRSYSKDVPCQMALCNHGTCVNQPDYPFYSCNCGAFYTGKNCEIDYNPCSQAHTNPCEHGDCTFVRGTNQVLCQCHTGWTINRNQQFIKLNWNGVDIFVSPPCSGRIVLQNPQRSQRNHVGAKIVWYIVFFFSLALLLWMLGSMLYNYLARS</sequence>
<keyword evidence="6" id="KW-1133">Transmembrane helix</keyword>
<dbReference type="SUPFAM" id="SSF57196">
    <property type="entry name" value="EGF/Laminin"/>
    <property type="match status" value="3"/>
</dbReference>
<protein>
    <submittedName>
        <fullName evidence="9">Membrane protein</fullName>
    </submittedName>
</protein>
<dbReference type="Gene3D" id="2.10.25.10">
    <property type="entry name" value="Laminin"/>
    <property type="match status" value="3"/>
</dbReference>
<evidence type="ECO:0000256" key="6">
    <source>
        <dbReference type="SAM" id="Phobius"/>
    </source>
</evidence>
<evidence type="ECO:0000256" key="3">
    <source>
        <dbReference type="ARBA" id="ARBA00022737"/>
    </source>
</evidence>
<proteinExistence type="predicted"/>
<comment type="caution">
    <text evidence="9">The sequence shown here is derived from an EMBL/GenBank/DDBJ whole genome shotgun (WGS) entry which is preliminary data.</text>
</comment>
<dbReference type="PANTHER" id="PTHR24049:SF22">
    <property type="entry name" value="DROSOPHILA CRUMBS HOMOLOG"/>
    <property type="match status" value="1"/>
</dbReference>
<feature type="transmembrane region" description="Helical" evidence="6">
    <location>
        <begin position="202"/>
        <end position="227"/>
    </location>
</feature>
<reference evidence="9" key="1">
    <citation type="journal article" date="2014" name="Nucleic Acids Res.">
        <title>The evolutionary dynamics of variant antigen genes in Babesia reveal a history of genomic innovation underlying host-parasite interaction.</title>
        <authorList>
            <person name="Jackson A.P."/>
            <person name="Otto T.D."/>
            <person name="Darby A."/>
            <person name="Ramaprasad A."/>
            <person name="Xia D."/>
            <person name="Echaide I.E."/>
            <person name="Farber M."/>
            <person name="Gahlot S."/>
            <person name="Gamble J."/>
            <person name="Gupta D."/>
            <person name="Gupta Y."/>
            <person name="Jackson L."/>
            <person name="Malandrin L."/>
            <person name="Malas T.B."/>
            <person name="Moussa E."/>
            <person name="Nair M."/>
            <person name="Reid A.J."/>
            <person name="Sanders M."/>
            <person name="Sharma J."/>
            <person name="Tracey A."/>
            <person name="Quail M.A."/>
            <person name="Weir W."/>
            <person name="Wastling J.M."/>
            <person name="Hall N."/>
            <person name="Willadsen P."/>
            <person name="Lingelbach K."/>
            <person name="Shiels B."/>
            <person name="Tait A."/>
            <person name="Berriman M."/>
            <person name="Allred D.R."/>
            <person name="Pain A."/>
        </authorList>
    </citation>
    <scope>NUCLEOTIDE SEQUENCE</scope>
    <source>
        <strain evidence="9">1802A</strain>
    </source>
</reference>
<keyword evidence="4 5" id="KW-1015">Disulfide bond</keyword>
<keyword evidence="10" id="KW-1185">Reference proteome</keyword>
<dbReference type="GO" id="GO:0005886">
    <property type="term" value="C:plasma membrane"/>
    <property type="evidence" value="ECO:0007669"/>
    <property type="project" value="TreeGrafter"/>
</dbReference>
<evidence type="ECO:0000256" key="7">
    <source>
        <dbReference type="SAM" id="SignalP"/>
    </source>
</evidence>
<reference evidence="9" key="2">
    <citation type="submission" date="2021-05" db="EMBL/GenBank/DDBJ databases">
        <authorList>
            <person name="Pain A."/>
        </authorList>
    </citation>
    <scope>NUCLEOTIDE SEQUENCE</scope>
    <source>
        <strain evidence="9">1802A</strain>
    </source>
</reference>
<feature type="disulfide bond" evidence="5">
    <location>
        <begin position="59"/>
        <end position="68"/>
    </location>
</feature>
<evidence type="ECO:0000313" key="10">
    <source>
        <dbReference type="Proteomes" id="UP001195914"/>
    </source>
</evidence>
<feature type="signal peptide" evidence="7">
    <location>
        <begin position="1"/>
        <end position="27"/>
    </location>
</feature>
<accession>A0AAD9LI09</accession>
<dbReference type="GO" id="GO:0032991">
    <property type="term" value="C:protein-containing complex"/>
    <property type="evidence" value="ECO:0007669"/>
    <property type="project" value="TreeGrafter"/>
</dbReference>
<evidence type="ECO:0000256" key="2">
    <source>
        <dbReference type="ARBA" id="ARBA00022729"/>
    </source>
</evidence>
<dbReference type="SMART" id="SM00181">
    <property type="entry name" value="EGF"/>
    <property type="match status" value="3"/>
</dbReference>
<dbReference type="GO" id="GO:0007157">
    <property type="term" value="P:heterophilic cell-cell adhesion via plasma membrane cell adhesion molecules"/>
    <property type="evidence" value="ECO:0007669"/>
    <property type="project" value="TreeGrafter"/>
</dbReference>
<keyword evidence="3" id="KW-0677">Repeat</keyword>
<dbReference type="InterPro" id="IPR051022">
    <property type="entry name" value="Notch_Cell-Fate_Det"/>
</dbReference>
<name>A0AAD9LI09_BABDI</name>
<dbReference type="PROSITE" id="PS01186">
    <property type="entry name" value="EGF_2"/>
    <property type="match status" value="1"/>
</dbReference>
<keyword evidence="2 7" id="KW-0732">Signal</keyword>
<keyword evidence="6" id="KW-0812">Transmembrane</keyword>
<evidence type="ECO:0000313" key="9">
    <source>
        <dbReference type="EMBL" id="KAK1936262.1"/>
    </source>
</evidence>
<evidence type="ECO:0000256" key="1">
    <source>
        <dbReference type="ARBA" id="ARBA00022536"/>
    </source>
</evidence>
<evidence type="ECO:0000256" key="5">
    <source>
        <dbReference type="PROSITE-ProRule" id="PRU00076"/>
    </source>
</evidence>
<evidence type="ECO:0000256" key="4">
    <source>
        <dbReference type="ARBA" id="ARBA00023157"/>
    </source>
</evidence>
<comment type="caution">
    <text evidence="5">Lacks conserved residue(s) required for the propagation of feature annotation.</text>
</comment>
<feature type="disulfide bond" evidence="5">
    <location>
        <begin position="88"/>
        <end position="98"/>
    </location>
</feature>
<keyword evidence="1 5" id="KW-0245">EGF-like domain</keyword>
<evidence type="ECO:0000259" key="8">
    <source>
        <dbReference type="PROSITE" id="PS50026"/>
    </source>
</evidence>
<feature type="disulfide bond" evidence="5">
    <location>
        <begin position="111"/>
        <end position="120"/>
    </location>
</feature>
<keyword evidence="6" id="KW-0472">Membrane</keyword>
<dbReference type="PANTHER" id="PTHR24049">
    <property type="entry name" value="CRUMBS FAMILY MEMBER"/>
    <property type="match status" value="1"/>
</dbReference>
<dbReference type="InterPro" id="IPR000742">
    <property type="entry name" value="EGF"/>
</dbReference>
<dbReference type="PROSITE" id="PS00022">
    <property type="entry name" value="EGF_1"/>
    <property type="match status" value="2"/>
</dbReference>
<feature type="domain" description="EGF-like" evidence="8">
    <location>
        <begin position="84"/>
        <end position="121"/>
    </location>
</feature>
<dbReference type="Proteomes" id="UP001195914">
    <property type="component" value="Unassembled WGS sequence"/>
</dbReference>
<dbReference type="EMBL" id="JAHBMH010000044">
    <property type="protein sequence ID" value="KAK1936262.1"/>
    <property type="molecule type" value="Genomic_DNA"/>
</dbReference>
<feature type="chain" id="PRO_5042089699" evidence="7">
    <location>
        <begin position="28"/>
        <end position="230"/>
    </location>
</feature>
<dbReference type="AlphaFoldDB" id="A0AAD9LI09"/>
<dbReference type="GO" id="GO:0045197">
    <property type="term" value="P:establishment or maintenance of epithelial cell apical/basal polarity"/>
    <property type="evidence" value="ECO:0007669"/>
    <property type="project" value="TreeGrafter"/>
</dbReference>
<organism evidence="9 10">
    <name type="scientific">Babesia divergens</name>
    <dbReference type="NCBI Taxonomy" id="32595"/>
    <lineage>
        <taxon>Eukaryota</taxon>
        <taxon>Sar</taxon>
        <taxon>Alveolata</taxon>
        <taxon>Apicomplexa</taxon>
        <taxon>Aconoidasida</taxon>
        <taxon>Piroplasmida</taxon>
        <taxon>Babesiidae</taxon>
        <taxon>Babesia</taxon>
    </lineage>
</organism>